<sequence>MRAVADGFAAHLAQGETTTAHCWRVLRSDGVVLGFTDHDRALVVEERAARRCMGSMAARCRRAWGHRSRRARCWAC</sequence>
<protein>
    <submittedName>
        <fullName evidence="1">DUF2163 domain-containing protein</fullName>
    </submittedName>
</protein>
<accession>A0A6M1SN97</accession>
<organism evidence="1 2">
    <name type="scientific">Devosia aurantiaca</name>
    <dbReference type="NCBI Taxonomy" id="2714858"/>
    <lineage>
        <taxon>Bacteria</taxon>
        <taxon>Pseudomonadati</taxon>
        <taxon>Pseudomonadota</taxon>
        <taxon>Alphaproteobacteria</taxon>
        <taxon>Hyphomicrobiales</taxon>
        <taxon>Devosiaceae</taxon>
        <taxon>Devosia</taxon>
    </lineage>
</organism>
<dbReference type="Proteomes" id="UP000474802">
    <property type="component" value="Unassembled WGS sequence"/>
</dbReference>
<keyword evidence="2" id="KW-1185">Reference proteome</keyword>
<gene>
    <name evidence="1" type="ORF">G5575_14465</name>
</gene>
<evidence type="ECO:0000313" key="2">
    <source>
        <dbReference type="Proteomes" id="UP000474802"/>
    </source>
</evidence>
<dbReference type="EMBL" id="JAALFG010000003">
    <property type="protein sequence ID" value="NGP18698.1"/>
    <property type="molecule type" value="Genomic_DNA"/>
</dbReference>
<evidence type="ECO:0000313" key="1">
    <source>
        <dbReference type="EMBL" id="NGP18698.1"/>
    </source>
</evidence>
<proteinExistence type="predicted"/>
<dbReference type="Pfam" id="PF09931">
    <property type="entry name" value="Phage_phiJL001_Gp84_N"/>
    <property type="match status" value="1"/>
</dbReference>
<dbReference type="AlphaFoldDB" id="A0A6M1SN97"/>
<reference evidence="1 2" key="1">
    <citation type="submission" date="2020-02" db="EMBL/GenBank/DDBJ databases">
        <authorList>
            <person name="Khan S.A."/>
            <person name="Jeon C.O."/>
            <person name="Chun B.H."/>
        </authorList>
    </citation>
    <scope>NUCLEOTIDE SEQUENCE [LARGE SCALE GENOMIC DNA]</scope>
    <source>
        <strain evidence="1 2">H239</strain>
    </source>
</reference>
<comment type="caution">
    <text evidence="1">The sequence shown here is derived from an EMBL/GenBank/DDBJ whole genome shotgun (WGS) entry which is preliminary data.</text>
</comment>
<name>A0A6M1SN97_9HYPH</name>
<reference evidence="1 2" key="2">
    <citation type="submission" date="2020-03" db="EMBL/GenBank/DDBJ databases">
        <title>Devosia chinhatensis sp. nov., isolated from a hexachlorocyclohexane (HCH) dump site in India.</title>
        <authorList>
            <person name="Kumar M."/>
            <person name="Lal R."/>
        </authorList>
    </citation>
    <scope>NUCLEOTIDE SEQUENCE [LARGE SCALE GENOMIC DNA]</scope>
    <source>
        <strain evidence="1 2">H239</strain>
    </source>
</reference>